<dbReference type="PANTHER" id="PTHR42752">
    <property type="entry name" value="IMIDAZOLONEPROPIONASE"/>
    <property type="match status" value="1"/>
</dbReference>
<reference evidence="11 12" key="1">
    <citation type="submission" date="2018-06" db="EMBL/GenBank/DDBJ databases">
        <authorList>
            <consortium name="Pathogen Informatics"/>
            <person name="Doyle S."/>
        </authorList>
    </citation>
    <scope>NUCLEOTIDE SEQUENCE [LARGE SCALE GENOMIC DNA]</scope>
    <source>
        <strain evidence="11 12">NCTC5923</strain>
    </source>
</reference>
<feature type="domain" description="Amidohydrolase-related" evidence="10">
    <location>
        <begin position="89"/>
        <end position="428"/>
    </location>
</feature>
<dbReference type="InterPro" id="IPR011059">
    <property type="entry name" value="Metal-dep_hydrolase_composite"/>
</dbReference>
<comment type="subcellular location">
    <subcellularLocation>
        <location evidence="8">Cytoplasm</location>
    </subcellularLocation>
</comment>
<dbReference type="SUPFAM" id="SSF51556">
    <property type="entry name" value="Metallo-dependent hydrolases"/>
    <property type="match status" value="1"/>
</dbReference>
<feature type="binding site" evidence="8">
    <location>
        <position position="267"/>
    </location>
    <ligand>
        <name>Zn(2+)</name>
        <dbReference type="ChEBI" id="CHEBI:29105"/>
    </ligand>
</feature>
<feature type="binding site" evidence="8">
    <location>
        <position position="97"/>
    </location>
    <ligand>
        <name>Fe(3+)</name>
        <dbReference type="ChEBI" id="CHEBI:29034"/>
    </ligand>
</feature>
<name>A0AAX2I6U3_YERPE</name>
<evidence type="ECO:0000256" key="5">
    <source>
        <dbReference type="ARBA" id="ARBA00022808"/>
    </source>
</evidence>
<keyword evidence="2 8" id="KW-0963">Cytoplasm</keyword>
<protein>
    <recommendedName>
        <fullName evidence="1 8">Imidazolonepropionase</fullName>
        <ecNumber evidence="1 8">3.5.2.7</ecNumber>
    </recommendedName>
    <alternativeName>
        <fullName evidence="8">Imidazolone-5-propionate hydrolase</fullName>
    </alternativeName>
</protein>
<feature type="region of interest" description="Disordered" evidence="9">
    <location>
        <begin position="1"/>
        <end position="23"/>
    </location>
</feature>
<dbReference type="Gene3D" id="3.20.20.140">
    <property type="entry name" value="Metal-dependent hydrolases"/>
    <property type="match status" value="1"/>
</dbReference>
<comment type="cofactor">
    <cofactor evidence="8">
        <name>Zn(2+)</name>
        <dbReference type="ChEBI" id="CHEBI:29105"/>
    </cofactor>
    <cofactor evidence="8">
        <name>Fe(3+)</name>
        <dbReference type="ChEBI" id="CHEBI:29034"/>
    </cofactor>
    <text evidence="8">Binds 1 zinc or iron ion per subunit.</text>
</comment>
<dbReference type="SUPFAM" id="SSF51338">
    <property type="entry name" value="Composite domain of metallo-dependent hydrolases"/>
    <property type="match status" value="1"/>
</dbReference>
<dbReference type="HAMAP" id="MF_00372">
    <property type="entry name" value="HutI"/>
    <property type="match status" value="1"/>
</dbReference>
<feature type="binding site" evidence="8">
    <location>
        <position position="99"/>
    </location>
    <ligand>
        <name>Zn(2+)</name>
        <dbReference type="ChEBI" id="CHEBI:29105"/>
    </ligand>
</feature>
<feature type="binding site" evidence="8">
    <location>
        <position position="99"/>
    </location>
    <ligand>
        <name>Fe(3+)</name>
        <dbReference type="ChEBI" id="CHEBI:29034"/>
    </ligand>
</feature>
<dbReference type="GO" id="GO:0050480">
    <property type="term" value="F:imidazolonepropionase activity"/>
    <property type="evidence" value="ECO:0007669"/>
    <property type="project" value="UniProtKB-UniRule"/>
</dbReference>
<comment type="caution">
    <text evidence="11">The sequence shown here is derived from an EMBL/GenBank/DDBJ whole genome shotgun (WGS) entry which is preliminary data.</text>
</comment>
<feature type="binding site" evidence="8">
    <location>
        <position position="346"/>
    </location>
    <ligand>
        <name>N-formimidoyl-L-glutamate</name>
        <dbReference type="ChEBI" id="CHEBI:58928"/>
    </ligand>
</feature>
<evidence type="ECO:0000256" key="3">
    <source>
        <dbReference type="ARBA" id="ARBA00022723"/>
    </source>
</evidence>
<evidence type="ECO:0000256" key="1">
    <source>
        <dbReference type="ARBA" id="ARBA00012864"/>
    </source>
</evidence>
<feature type="binding site" evidence="8">
    <location>
        <position position="267"/>
    </location>
    <ligand>
        <name>Fe(3+)</name>
        <dbReference type="ChEBI" id="CHEBI:29034"/>
    </ligand>
</feature>
<dbReference type="InterPro" id="IPR032466">
    <property type="entry name" value="Metal_Hydrolase"/>
</dbReference>
<dbReference type="GO" id="GO:0005737">
    <property type="term" value="C:cytoplasm"/>
    <property type="evidence" value="ECO:0007669"/>
    <property type="project" value="UniProtKB-SubCell"/>
</dbReference>
<feature type="binding site" evidence="8">
    <location>
        <position position="106"/>
    </location>
    <ligand>
        <name>4-imidazolone-5-propanoate</name>
        <dbReference type="ChEBI" id="CHEBI:77893"/>
    </ligand>
</feature>
<dbReference type="FunFam" id="3.20.20.140:FF:000007">
    <property type="entry name" value="Imidazolonepropionase"/>
    <property type="match status" value="1"/>
</dbReference>
<dbReference type="GO" id="GO:0008270">
    <property type="term" value="F:zinc ion binding"/>
    <property type="evidence" value="ECO:0007669"/>
    <property type="project" value="UniProtKB-UniRule"/>
</dbReference>
<dbReference type="EMBL" id="UAVH01000009">
    <property type="protein sequence ID" value="SQA48544.1"/>
    <property type="molecule type" value="Genomic_DNA"/>
</dbReference>
<evidence type="ECO:0000256" key="8">
    <source>
        <dbReference type="HAMAP-Rule" id="MF_00372"/>
    </source>
</evidence>
<evidence type="ECO:0000256" key="2">
    <source>
        <dbReference type="ARBA" id="ARBA00022490"/>
    </source>
</evidence>
<evidence type="ECO:0000256" key="4">
    <source>
        <dbReference type="ARBA" id="ARBA00022801"/>
    </source>
</evidence>
<feature type="binding site" evidence="8">
    <location>
        <position position="342"/>
    </location>
    <ligand>
        <name>Zn(2+)</name>
        <dbReference type="ChEBI" id="CHEBI:29105"/>
    </ligand>
</feature>
<accession>A0AAX2I6U3</accession>
<dbReference type="PANTHER" id="PTHR42752:SF1">
    <property type="entry name" value="IMIDAZOLONEPROPIONASE-RELATED"/>
    <property type="match status" value="1"/>
</dbReference>
<proteinExistence type="inferred from homology"/>
<keyword evidence="3 8" id="KW-0479">Metal-binding</keyword>
<feature type="binding site" evidence="8">
    <location>
        <position position="97"/>
    </location>
    <ligand>
        <name>Zn(2+)</name>
        <dbReference type="ChEBI" id="CHEBI:29105"/>
    </ligand>
</feature>
<dbReference type="Proteomes" id="UP000251879">
    <property type="component" value="Unassembled WGS sequence"/>
</dbReference>
<feature type="compositionally biased region" description="Polar residues" evidence="9">
    <location>
        <begin position="1"/>
        <end position="18"/>
    </location>
</feature>
<dbReference type="GO" id="GO:0005506">
    <property type="term" value="F:iron ion binding"/>
    <property type="evidence" value="ECO:0007669"/>
    <property type="project" value="UniProtKB-UniRule"/>
</dbReference>
<organism evidence="11 12">
    <name type="scientific">Yersinia pestis</name>
    <dbReference type="NCBI Taxonomy" id="632"/>
    <lineage>
        <taxon>Bacteria</taxon>
        <taxon>Pseudomonadati</taxon>
        <taxon>Pseudomonadota</taxon>
        <taxon>Gammaproteobacteria</taxon>
        <taxon>Enterobacterales</taxon>
        <taxon>Yersiniaceae</taxon>
        <taxon>Yersinia</taxon>
    </lineage>
</organism>
<comment type="pathway">
    <text evidence="8">Amino-acid degradation; L-histidine degradation into L-glutamate; N-formimidoyl-L-glutamate from L-histidine: step 3/3.</text>
</comment>
<sequence>MIRVTNLPSAANTAATSNEKGKGKEMVSVTHCDSLWFGADIITMRGGNYQLIPQGAIAVTGDKIVWIGPHAELPPIHAARQVVYEGGLITPGLIDCHTHLVFGDDRSNEFEQRLNGVSYAEIAANGGGIISTVRATRQASEQQLLEQALFRLKPLLAEGVTTIEIKSGYGLNLESEIKMLRVARRLGELLPIDVKTTCLAAHALPPEFIGQPDDYIDVVCNSIIPQVAVENLADAVDAFCEHLAFSPAQVERVFLAAQKAGLPVKLHAEQLSALRGATLAAKFHAISADHLEYATESDVQAMANAGTVAVLLPGAYYLLRETQCPPIDLFRQYKVPMALASDANPGTSPVLSLRLMLNMACTLFRMTPEEALAGVTCHAAQALGVQQTQGTLETGKLANWVHWPLSHPAELAYWLGGQLPATVVFRGEVRP</sequence>
<evidence type="ECO:0000256" key="9">
    <source>
        <dbReference type="SAM" id="MobiDB-lite"/>
    </source>
</evidence>
<dbReference type="GO" id="GO:0019556">
    <property type="term" value="P:L-histidine catabolic process to glutamate and formamide"/>
    <property type="evidence" value="ECO:0007669"/>
    <property type="project" value="UniProtKB-UniRule"/>
</dbReference>
<evidence type="ECO:0000259" key="10">
    <source>
        <dbReference type="Pfam" id="PF01979"/>
    </source>
</evidence>
<keyword evidence="7 8" id="KW-0408">Iron</keyword>
<comment type="catalytic activity">
    <reaction evidence="8">
        <text>4-imidazolone-5-propanoate + H2O = N-formimidoyl-L-glutamate</text>
        <dbReference type="Rhea" id="RHEA:23660"/>
        <dbReference type="ChEBI" id="CHEBI:15377"/>
        <dbReference type="ChEBI" id="CHEBI:58928"/>
        <dbReference type="ChEBI" id="CHEBI:77893"/>
        <dbReference type="EC" id="3.5.2.7"/>
    </reaction>
</comment>
<feature type="binding site" evidence="8">
    <location>
        <position position="270"/>
    </location>
    <ligand>
        <name>4-imidazolone-5-propanoate</name>
        <dbReference type="ChEBI" id="CHEBI:77893"/>
    </ligand>
</feature>
<feature type="binding site" evidence="8">
    <location>
        <position position="169"/>
    </location>
    <ligand>
        <name>N-formimidoyl-L-glutamate</name>
        <dbReference type="ChEBI" id="CHEBI:58928"/>
    </ligand>
</feature>
<evidence type="ECO:0000313" key="12">
    <source>
        <dbReference type="Proteomes" id="UP000251879"/>
    </source>
</evidence>
<dbReference type="AlphaFoldDB" id="A0AAX2I6U3"/>
<dbReference type="InterPro" id="IPR005920">
    <property type="entry name" value="HutI"/>
</dbReference>
<dbReference type="InterPro" id="IPR006680">
    <property type="entry name" value="Amidohydro-rel"/>
</dbReference>
<feature type="binding site" evidence="8">
    <location>
        <position position="347"/>
    </location>
    <ligand>
        <name>4-imidazolone-5-propanoate</name>
        <dbReference type="ChEBI" id="CHEBI:77893"/>
    </ligand>
</feature>
<dbReference type="EC" id="3.5.2.7" evidence="1 8"/>
<keyword evidence="4 8" id="KW-0378">Hydrolase</keyword>
<comment type="similarity">
    <text evidence="8">Belongs to the metallo-dependent hydrolases superfamily. HutI family.</text>
</comment>
<feature type="binding site" evidence="8">
    <location>
        <position position="169"/>
    </location>
    <ligand>
        <name>4-imidazolone-5-propanoate</name>
        <dbReference type="ChEBI" id="CHEBI:77893"/>
    </ligand>
</feature>
<dbReference type="Pfam" id="PF01979">
    <property type="entry name" value="Amidohydro_1"/>
    <property type="match status" value="1"/>
</dbReference>
<feature type="binding site" evidence="8">
    <location>
        <position position="202"/>
    </location>
    <ligand>
        <name>4-imidazolone-5-propanoate</name>
        <dbReference type="ChEBI" id="CHEBI:77893"/>
    </ligand>
</feature>
<dbReference type="CDD" id="cd01296">
    <property type="entry name" value="Imidazolone-5PH"/>
    <property type="match status" value="1"/>
</dbReference>
<keyword evidence="6 8" id="KW-0862">Zinc</keyword>
<evidence type="ECO:0000313" key="11">
    <source>
        <dbReference type="EMBL" id="SQA48544.1"/>
    </source>
</evidence>
<dbReference type="Gene3D" id="2.30.40.10">
    <property type="entry name" value="Urease, subunit C, domain 1"/>
    <property type="match status" value="1"/>
</dbReference>
<feature type="binding site" evidence="8">
    <location>
        <position position="342"/>
    </location>
    <ligand>
        <name>Fe(3+)</name>
        <dbReference type="ChEBI" id="CHEBI:29034"/>
    </ligand>
</feature>
<evidence type="ECO:0000256" key="7">
    <source>
        <dbReference type="ARBA" id="ARBA00023004"/>
    </source>
</evidence>
<comment type="function">
    <text evidence="8">Catalyzes the hydrolytic cleavage of the carbon-nitrogen bond in imidazolone-5-propanoate to yield N-formimidoyl-L-glutamate. It is the third step in the universal histidine degradation pathway.</text>
</comment>
<gene>
    <name evidence="8 11" type="primary">hutI</name>
    <name evidence="11" type="ORF">NCTC5923_03985</name>
</gene>
<dbReference type="NCBIfam" id="TIGR01224">
    <property type="entry name" value="hutI"/>
    <property type="match status" value="1"/>
</dbReference>
<keyword evidence="5 8" id="KW-0369">Histidine metabolism</keyword>
<feature type="binding site" evidence="8">
    <location>
        <position position="344"/>
    </location>
    <ligand>
        <name>N-formimidoyl-L-glutamate</name>
        <dbReference type="ChEBI" id="CHEBI:58928"/>
    </ligand>
</feature>
<evidence type="ECO:0000256" key="6">
    <source>
        <dbReference type="ARBA" id="ARBA00022833"/>
    </source>
</evidence>